<evidence type="ECO:0000313" key="8">
    <source>
        <dbReference type="EMBL" id="NGO51379.1"/>
    </source>
</evidence>
<evidence type="ECO:0000256" key="4">
    <source>
        <dbReference type="ARBA" id="ARBA00022475"/>
    </source>
</evidence>
<organism evidence="8 9">
    <name type="scientific">Allomesorhizobium camelthorni</name>
    <dbReference type="NCBI Taxonomy" id="475069"/>
    <lineage>
        <taxon>Bacteria</taxon>
        <taxon>Pseudomonadati</taxon>
        <taxon>Pseudomonadota</taxon>
        <taxon>Alphaproteobacteria</taxon>
        <taxon>Hyphomicrobiales</taxon>
        <taxon>Phyllobacteriaceae</taxon>
        <taxon>Allomesorhizobium</taxon>
    </lineage>
</organism>
<keyword evidence="9" id="KW-1185">Reference proteome</keyword>
<keyword evidence="4" id="KW-1003">Cell membrane</keyword>
<dbReference type="AlphaFoldDB" id="A0A6G4W9V2"/>
<keyword evidence="4" id="KW-0472">Membrane</keyword>
<name>A0A6G4W9V2_9HYPH</name>
<evidence type="ECO:0000256" key="5">
    <source>
        <dbReference type="ARBA" id="ARBA00022734"/>
    </source>
</evidence>
<comment type="function">
    <text evidence="6">Has immunoglobulin-binding and hemagglutination properties, and can bind to mannose. Essential for virulence. May be involved in LPS biosynthesis or polysaccharide transport.</text>
</comment>
<dbReference type="GO" id="GO:0030246">
    <property type="term" value="F:carbohydrate binding"/>
    <property type="evidence" value="ECO:0007669"/>
    <property type="project" value="UniProtKB-KW"/>
</dbReference>
<sequence length="141" mass="16737">MRPRLSIFTCLALGLLWLAPAHAQGFEDLNRPLPDVFRPGITGCGRDRPCDWQEPEMGRQEPRYEVNKYRQPRIEYDVRVPTMRPAEQPLGRGRLATRQGIIQAHRIWCTDRYRSYNRRDDTFQPYYGARRRCISPYVRLD</sequence>
<gene>
    <name evidence="8" type="ORF">G6N73_09335</name>
</gene>
<evidence type="ECO:0000313" key="9">
    <source>
        <dbReference type="Proteomes" id="UP001642900"/>
    </source>
</evidence>
<dbReference type="Pfam" id="PF07886">
    <property type="entry name" value="BA14K"/>
    <property type="match status" value="1"/>
</dbReference>
<evidence type="ECO:0000256" key="1">
    <source>
        <dbReference type="ARBA" id="ARBA00004167"/>
    </source>
</evidence>
<dbReference type="EMBL" id="JAAKZF010000008">
    <property type="protein sequence ID" value="NGO51379.1"/>
    <property type="molecule type" value="Genomic_DNA"/>
</dbReference>
<comment type="caution">
    <text evidence="8">The sequence shown here is derived from an EMBL/GenBank/DDBJ whole genome shotgun (WGS) entry which is preliminary data.</text>
</comment>
<dbReference type="Proteomes" id="UP001642900">
    <property type="component" value="Unassembled WGS sequence"/>
</dbReference>
<reference evidence="8 9" key="1">
    <citation type="submission" date="2020-02" db="EMBL/GenBank/DDBJ databases">
        <title>Genome sequence of strain CCNWXJ40-4.</title>
        <authorList>
            <person name="Gao J."/>
            <person name="Sun J."/>
        </authorList>
    </citation>
    <scope>NUCLEOTIDE SEQUENCE [LARGE SCALE GENOMIC DNA]</scope>
    <source>
        <strain evidence="8 9">CCNWXJ 40-4</strain>
    </source>
</reference>
<comment type="subcellular location">
    <subcellularLocation>
        <location evidence="1">Membrane</location>
        <topology evidence="1">Single-pass membrane protein</topology>
    </subcellularLocation>
</comment>
<keyword evidence="7" id="KW-0732">Signal</keyword>
<evidence type="ECO:0000256" key="3">
    <source>
        <dbReference type="ARBA" id="ARBA00020552"/>
    </source>
</evidence>
<accession>A0A6G4W9V2</accession>
<keyword evidence="5" id="KW-0430">Lectin</keyword>
<proteinExistence type="inferred from homology"/>
<feature type="signal peptide" evidence="7">
    <location>
        <begin position="1"/>
        <end position="23"/>
    </location>
</feature>
<evidence type="ECO:0000256" key="2">
    <source>
        <dbReference type="ARBA" id="ARBA00010270"/>
    </source>
</evidence>
<protein>
    <recommendedName>
        <fullName evidence="3">Lectin-like protein BA14k</fullName>
    </recommendedName>
</protein>
<feature type="chain" id="PRO_5026282991" description="Lectin-like protein BA14k" evidence="7">
    <location>
        <begin position="24"/>
        <end position="141"/>
    </location>
</feature>
<comment type="similarity">
    <text evidence="2">Belongs to the BA14k family.</text>
</comment>
<dbReference type="InterPro" id="IPR012413">
    <property type="entry name" value="BA14K"/>
</dbReference>
<dbReference type="RefSeq" id="WP_165026500.1">
    <property type="nucleotide sequence ID" value="NZ_JAAKZF010000008.1"/>
</dbReference>
<evidence type="ECO:0000256" key="6">
    <source>
        <dbReference type="ARBA" id="ARBA00025321"/>
    </source>
</evidence>
<dbReference type="GO" id="GO:0016020">
    <property type="term" value="C:membrane"/>
    <property type="evidence" value="ECO:0007669"/>
    <property type="project" value="UniProtKB-SubCell"/>
</dbReference>
<evidence type="ECO:0000256" key="7">
    <source>
        <dbReference type="SAM" id="SignalP"/>
    </source>
</evidence>